<feature type="compositionally biased region" description="Polar residues" evidence="5">
    <location>
        <begin position="589"/>
        <end position="598"/>
    </location>
</feature>
<keyword evidence="10" id="KW-1185">Reference proteome</keyword>
<dbReference type="SUPFAM" id="SSF56436">
    <property type="entry name" value="C-type lectin-like"/>
    <property type="match status" value="2"/>
</dbReference>
<gene>
    <name evidence="9" type="ORF">EB796_015820</name>
</gene>
<dbReference type="AlphaFoldDB" id="A0A7J7JJ82"/>
<feature type="transmembrane region" description="Helical" evidence="6">
    <location>
        <begin position="448"/>
        <end position="472"/>
    </location>
</feature>
<dbReference type="PROSITE" id="PS50041">
    <property type="entry name" value="C_TYPE_LECTIN_2"/>
    <property type="match status" value="2"/>
</dbReference>
<dbReference type="PANTHER" id="PTHR15549:SF30">
    <property type="entry name" value="MID2 DOMAIN-CONTAINING PROTEIN"/>
    <property type="match status" value="1"/>
</dbReference>
<feature type="chain" id="PRO_5029751684" description="C-type lectin domain-containing protein" evidence="7">
    <location>
        <begin position="20"/>
        <end position="721"/>
    </location>
</feature>
<feature type="compositionally biased region" description="Basic residues" evidence="5">
    <location>
        <begin position="643"/>
        <end position="652"/>
    </location>
</feature>
<evidence type="ECO:0000256" key="2">
    <source>
        <dbReference type="ARBA" id="ARBA00022692"/>
    </source>
</evidence>
<evidence type="ECO:0000256" key="6">
    <source>
        <dbReference type="SAM" id="Phobius"/>
    </source>
</evidence>
<comment type="caution">
    <text evidence="9">The sequence shown here is derived from an EMBL/GenBank/DDBJ whole genome shotgun (WGS) entry which is preliminary data.</text>
</comment>
<dbReference type="InterPro" id="IPR051694">
    <property type="entry name" value="Immunoregulatory_rcpt-like"/>
</dbReference>
<dbReference type="Gene3D" id="3.10.100.10">
    <property type="entry name" value="Mannose-Binding Protein A, subunit A"/>
    <property type="match status" value="2"/>
</dbReference>
<feature type="compositionally biased region" description="Pro residues" evidence="5">
    <location>
        <begin position="624"/>
        <end position="642"/>
    </location>
</feature>
<keyword evidence="7" id="KW-0732">Signal</keyword>
<keyword evidence="4 6" id="KW-0472">Membrane</keyword>
<feature type="region of interest" description="Disordered" evidence="5">
    <location>
        <begin position="589"/>
        <end position="652"/>
    </location>
</feature>
<feature type="domain" description="C-type lectin" evidence="8">
    <location>
        <begin position="182"/>
        <end position="274"/>
    </location>
</feature>
<dbReference type="Pfam" id="PF00059">
    <property type="entry name" value="Lectin_C"/>
    <property type="match status" value="1"/>
</dbReference>
<dbReference type="GO" id="GO:0071944">
    <property type="term" value="C:cell periphery"/>
    <property type="evidence" value="ECO:0007669"/>
    <property type="project" value="UniProtKB-ARBA"/>
</dbReference>
<evidence type="ECO:0000259" key="8">
    <source>
        <dbReference type="PROSITE" id="PS50041"/>
    </source>
</evidence>
<dbReference type="EMBL" id="VXIV02002412">
    <property type="protein sequence ID" value="KAF6025873.1"/>
    <property type="molecule type" value="Genomic_DNA"/>
</dbReference>
<evidence type="ECO:0000313" key="9">
    <source>
        <dbReference type="EMBL" id="KAF6025873.1"/>
    </source>
</evidence>
<keyword evidence="3 6" id="KW-1133">Transmembrane helix</keyword>
<dbReference type="PANTHER" id="PTHR15549">
    <property type="entry name" value="PAIRED IMMUNOGLOBULIN-LIKE TYPE 2 RECEPTOR"/>
    <property type="match status" value="1"/>
</dbReference>
<evidence type="ECO:0000256" key="5">
    <source>
        <dbReference type="SAM" id="MobiDB-lite"/>
    </source>
</evidence>
<dbReference type="InterPro" id="IPR016186">
    <property type="entry name" value="C-type_lectin-like/link_sf"/>
</dbReference>
<organism evidence="9 10">
    <name type="scientific">Bugula neritina</name>
    <name type="common">Brown bryozoan</name>
    <name type="synonym">Sertularia neritina</name>
    <dbReference type="NCBI Taxonomy" id="10212"/>
    <lineage>
        <taxon>Eukaryota</taxon>
        <taxon>Metazoa</taxon>
        <taxon>Spiralia</taxon>
        <taxon>Lophotrochozoa</taxon>
        <taxon>Bryozoa</taxon>
        <taxon>Gymnolaemata</taxon>
        <taxon>Cheilostomatida</taxon>
        <taxon>Flustrina</taxon>
        <taxon>Buguloidea</taxon>
        <taxon>Bugulidae</taxon>
        <taxon>Bugula</taxon>
    </lineage>
</organism>
<protein>
    <recommendedName>
        <fullName evidence="8">C-type lectin domain-containing protein</fullName>
    </recommendedName>
</protein>
<dbReference type="InterPro" id="IPR016187">
    <property type="entry name" value="CTDL_fold"/>
</dbReference>
<feature type="compositionally biased region" description="Low complexity" evidence="5">
    <location>
        <begin position="327"/>
        <end position="350"/>
    </location>
</feature>
<feature type="region of interest" description="Disordered" evidence="5">
    <location>
        <begin position="320"/>
        <end position="352"/>
    </location>
</feature>
<dbReference type="InterPro" id="IPR001304">
    <property type="entry name" value="C-type_lectin-like"/>
</dbReference>
<name>A0A7J7JJ82_BUGNE</name>
<evidence type="ECO:0000256" key="7">
    <source>
        <dbReference type="SAM" id="SignalP"/>
    </source>
</evidence>
<dbReference type="CDD" id="cd00037">
    <property type="entry name" value="CLECT"/>
    <property type="match status" value="2"/>
</dbReference>
<dbReference type="GO" id="GO:0016020">
    <property type="term" value="C:membrane"/>
    <property type="evidence" value="ECO:0007669"/>
    <property type="project" value="UniProtKB-SubCell"/>
</dbReference>
<keyword evidence="2 6" id="KW-0812">Transmembrane</keyword>
<evidence type="ECO:0000256" key="1">
    <source>
        <dbReference type="ARBA" id="ARBA00004167"/>
    </source>
</evidence>
<comment type="subcellular location">
    <subcellularLocation>
        <location evidence="1">Membrane</location>
        <topology evidence="1">Single-pass membrane protein</topology>
    </subcellularLocation>
</comment>
<sequence length="721" mass="79834">MAIFVLTISFLATICGVTSQSLNGTTVSTESPQTMTEEFCQNEYCYSMWAFKDSLTRTEASQFCRSRGETLGTIPNKEVEMTLLSQLTEDGGDSHVGLSLVLADSWKWFHANGWWENVAPRDREGTGSCLLVVRSELYSVSCAHQLSYICEFEDAPLPSDCDVARQKFGMSWVCANSQKLDWFEAATDCHQRGGNLLVINSEYKKNMTAIMLQRESSYFWSAGTKVMFLWDGEGASFIHPSDLVWSKDNPDLIRGWYCVALSGLYQGLTTKPCNFRSHSAICSKVNPNKDGSAHSESPPIDVDLHTGDSLSATTTAKSAVIVGSTDSPRTSSTESTVSSTSPSISSSTNSALNISLPNVTPDSLATIRGTEASTILSSATTSSIIKTTRSSLSVSTTTNKMSAVYPTTKGKRYMPTGLDEPMGSEKGTSIYVHHSHSYTGINVRQYKAVLICAYILAALVIFGIVLIVIMLVRRRQKKKQPKFYDPVEEKRLYKTLGNGTLGRQRSSHPTEEWEKVVTENGGSMVEMREKNEMDEIDIIHNVPLDPRASIEQPLYVPTQSQVVTLQRAKSHDSQNSIASSEVNTFTLDRRSNASSVSTRVPPAVPPKMKPILKPESVSDADDVPFPPPPPLETLPALPPPPPPKKRPPKRIRKRAPDPYIHRLIKTEHCHVAAPHPLSRRILLFRDNSVLTHQHTRRTVTAVWRWVWAVPTFLLALIRHTG</sequence>
<dbReference type="Proteomes" id="UP000593567">
    <property type="component" value="Unassembled WGS sequence"/>
</dbReference>
<proteinExistence type="predicted"/>
<feature type="region of interest" description="Disordered" evidence="5">
    <location>
        <begin position="287"/>
        <end position="307"/>
    </location>
</feature>
<evidence type="ECO:0000313" key="10">
    <source>
        <dbReference type="Proteomes" id="UP000593567"/>
    </source>
</evidence>
<dbReference type="SMART" id="SM00034">
    <property type="entry name" value="CLECT"/>
    <property type="match status" value="2"/>
</dbReference>
<evidence type="ECO:0000256" key="3">
    <source>
        <dbReference type="ARBA" id="ARBA00022989"/>
    </source>
</evidence>
<feature type="signal peptide" evidence="7">
    <location>
        <begin position="1"/>
        <end position="19"/>
    </location>
</feature>
<evidence type="ECO:0000256" key="4">
    <source>
        <dbReference type="ARBA" id="ARBA00023136"/>
    </source>
</evidence>
<accession>A0A7J7JJ82</accession>
<feature type="domain" description="C-type lectin" evidence="8">
    <location>
        <begin position="41"/>
        <end position="151"/>
    </location>
</feature>
<reference evidence="9" key="1">
    <citation type="submission" date="2020-06" db="EMBL/GenBank/DDBJ databases">
        <title>Draft genome of Bugula neritina, a colonial animal packing powerful symbionts and potential medicines.</title>
        <authorList>
            <person name="Rayko M."/>
        </authorList>
    </citation>
    <scope>NUCLEOTIDE SEQUENCE [LARGE SCALE GENOMIC DNA]</scope>
    <source>
        <strain evidence="9">Kwan_BN1</strain>
    </source>
</reference>